<dbReference type="PANTHER" id="PTHR19411:SF0">
    <property type="entry name" value="PROTEIN BUD31 HOMOLOG"/>
    <property type="match status" value="1"/>
</dbReference>
<dbReference type="InterPro" id="IPR001748">
    <property type="entry name" value="BUD31"/>
</dbReference>
<feature type="compositionally biased region" description="Basic and acidic residues" evidence="4">
    <location>
        <begin position="197"/>
        <end position="208"/>
    </location>
</feature>
<evidence type="ECO:0000256" key="4">
    <source>
        <dbReference type="SAM" id="MobiDB-lite"/>
    </source>
</evidence>
<proteinExistence type="inferred from homology"/>
<reference evidence="5 6" key="1">
    <citation type="journal article" date="2013" name="PLoS Genet.">
        <title>Distinctive expansion of potential virulence genes in the genome of the oomycete fish pathogen Saprolegnia parasitica.</title>
        <authorList>
            <person name="Jiang R.H."/>
            <person name="de Bruijn I."/>
            <person name="Haas B.J."/>
            <person name="Belmonte R."/>
            <person name="Lobach L."/>
            <person name="Christie J."/>
            <person name="van den Ackerveken G."/>
            <person name="Bottin A."/>
            <person name="Bulone V."/>
            <person name="Diaz-Moreno S.M."/>
            <person name="Dumas B."/>
            <person name="Fan L."/>
            <person name="Gaulin E."/>
            <person name="Govers F."/>
            <person name="Grenville-Briggs L.J."/>
            <person name="Horner N.R."/>
            <person name="Levin J.Z."/>
            <person name="Mammella M."/>
            <person name="Meijer H.J."/>
            <person name="Morris P."/>
            <person name="Nusbaum C."/>
            <person name="Oome S."/>
            <person name="Phillips A.J."/>
            <person name="van Rooyen D."/>
            <person name="Rzeszutek E."/>
            <person name="Saraiva M."/>
            <person name="Secombes C.J."/>
            <person name="Seidl M.F."/>
            <person name="Snel B."/>
            <person name="Stassen J.H."/>
            <person name="Sykes S."/>
            <person name="Tripathy S."/>
            <person name="van den Berg H."/>
            <person name="Vega-Arreguin J.C."/>
            <person name="Wawra S."/>
            <person name="Young S.K."/>
            <person name="Zeng Q."/>
            <person name="Dieguez-Uribeondo J."/>
            <person name="Russ C."/>
            <person name="Tyler B.M."/>
            <person name="van West P."/>
        </authorList>
    </citation>
    <scope>NUCLEOTIDE SEQUENCE [LARGE SCALE GENOMIC DNA]</scope>
    <source>
        <strain evidence="5 6">CBS 223.65</strain>
    </source>
</reference>
<accession>A0A067BQ89</accession>
<dbReference type="GO" id="GO:0005681">
    <property type="term" value="C:spliceosomal complex"/>
    <property type="evidence" value="ECO:0007669"/>
    <property type="project" value="TreeGrafter"/>
</dbReference>
<dbReference type="OrthoDB" id="277109at2759"/>
<dbReference type="STRING" id="695850.A0A067BQ89"/>
<dbReference type="GO" id="GO:0000398">
    <property type="term" value="P:mRNA splicing, via spliceosome"/>
    <property type="evidence" value="ECO:0007669"/>
    <property type="project" value="TreeGrafter"/>
</dbReference>
<organism evidence="5 6">
    <name type="scientific">Saprolegnia parasitica (strain CBS 223.65)</name>
    <dbReference type="NCBI Taxonomy" id="695850"/>
    <lineage>
        <taxon>Eukaryota</taxon>
        <taxon>Sar</taxon>
        <taxon>Stramenopiles</taxon>
        <taxon>Oomycota</taxon>
        <taxon>Saprolegniomycetes</taxon>
        <taxon>Saprolegniales</taxon>
        <taxon>Saprolegniaceae</taxon>
        <taxon>Saprolegnia</taxon>
    </lineage>
</organism>
<protein>
    <recommendedName>
        <fullName evidence="7">G10 protein</fullName>
    </recommendedName>
</protein>
<dbReference type="PANTHER" id="PTHR19411">
    <property type="entry name" value="PROTEIN BUD31-RELATED"/>
    <property type="match status" value="1"/>
</dbReference>
<evidence type="ECO:0000256" key="2">
    <source>
        <dbReference type="ARBA" id="ARBA00005287"/>
    </source>
</evidence>
<dbReference type="PRINTS" id="PR00322">
    <property type="entry name" value="G10"/>
</dbReference>
<dbReference type="EMBL" id="KK583313">
    <property type="protein sequence ID" value="KDO20428.1"/>
    <property type="molecule type" value="Genomic_DNA"/>
</dbReference>
<sequence length="239" mass="27618">MSRLTKKGRAPPGYEYLAPVMDALESELRERMNDPHDGLRKCEVLWPIHQINWQRSRYVYDMYYKYEKISKEVYDYCLRMKLADANLIAKWKKPGYERLCSTFAINPKNYNYGTVSICRVPRQQLADGQLVQERHSGCRGCASGPAGYHNIFGNKYGQHLAAIQIMRERRNEATAGAVWAPKEDDDRSDVGDEEETKEAHEEETKQADESDGEEETKQAEESDDDQDGPQPKKKQRTQC</sequence>
<dbReference type="VEuPathDB" id="FungiDB:SPRG_14366"/>
<evidence type="ECO:0000313" key="5">
    <source>
        <dbReference type="EMBL" id="KDO20428.1"/>
    </source>
</evidence>
<evidence type="ECO:0008006" key="7">
    <source>
        <dbReference type="Google" id="ProtNLM"/>
    </source>
</evidence>
<dbReference type="RefSeq" id="XP_012208884.1">
    <property type="nucleotide sequence ID" value="XM_012353494.1"/>
</dbReference>
<keyword evidence="3" id="KW-0539">Nucleus</keyword>
<dbReference type="OMA" id="EKMNEPH"/>
<gene>
    <name evidence="5" type="ORF">SPRG_14366</name>
</gene>
<dbReference type="KEGG" id="spar:SPRG_14366"/>
<name>A0A067BQ89_SAPPC</name>
<comment type="subcellular location">
    <subcellularLocation>
        <location evidence="1">Nucleus</location>
    </subcellularLocation>
</comment>
<feature type="region of interest" description="Disordered" evidence="4">
    <location>
        <begin position="174"/>
        <end position="239"/>
    </location>
</feature>
<feature type="compositionally biased region" description="Basic and acidic residues" evidence="4">
    <location>
        <begin position="181"/>
        <end position="190"/>
    </location>
</feature>
<comment type="similarity">
    <text evidence="2">Belongs to the BUD31 (G10) family.</text>
</comment>
<evidence type="ECO:0000256" key="1">
    <source>
        <dbReference type="ARBA" id="ARBA00004123"/>
    </source>
</evidence>
<dbReference type="Proteomes" id="UP000030745">
    <property type="component" value="Unassembled WGS sequence"/>
</dbReference>
<dbReference type="GeneID" id="24136175"/>
<dbReference type="AlphaFoldDB" id="A0A067BQ89"/>
<keyword evidence="6" id="KW-1185">Reference proteome</keyword>
<dbReference type="Pfam" id="PF01125">
    <property type="entry name" value="BUD31"/>
    <property type="match status" value="1"/>
</dbReference>
<evidence type="ECO:0000313" key="6">
    <source>
        <dbReference type="Proteomes" id="UP000030745"/>
    </source>
</evidence>
<evidence type="ECO:0000256" key="3">
    <source>
        <dbReference type="ARBA" id="ARBA00023242"/>
    </source>
</evidence>